<keyword evidence="1" id="KW-0067">ATP-binding</keyword>
<dbReference type="Gene3D" id="3.20.20.370">
    <property type="entry name" value="Glycoside hydrolase/deacetylase"/>
    <property type="match status" value="1"/>
</dbReference>
<comment type="similarity">
    <text evidence="1">Belongs to the LamB/PxpA family.</text>
</comment>
<dbReference type="SUPFAM" id="SSF88713">
    <property type="entry name" value="Glycoside hydrolase/deacetylase"/>
    <property type="match status" value="1"/>
</dbReference>
<protein>
    <recommendedName>
        <fullName evidence="1">5-oxoprolinase subunit A</fullName>
        <shortName evidence="1">5-OPase subunit A</shortName>
        <ecNumber evidence="1">3.5.2.9</ecNumber>
    </recommendedName>
    <alternativeName>
        <fullName evidence="1">5-oxoprolinase (ATP-hydrolyzing) subunit A</fullName>
    </alternativeName>
</protein>
<dbReference type="Pfam" id="PF03746">
    <property type="entry name" value="LamB_YcsF"/>
    <property type="match status" value="1"/>
</dbReference>
<dbReference type="GO" id="GO:0005524">
    <property type="term" value="F:ATP binding"/>
    <property type="evidence" value="ECO:0007669"/>
    <property type="project" value="UniProtKB-UniRule"/>
</dbReference>
<dbReference type="EMBL" id="NEVM01000002">
    <property type="protein sequence ID" value="OZI34839.1"/>
    <property type="molecule type" value="Genomic_DNA"/>
</dbReference>
<reference evidence="3" key="1">
    <citation type="submission" date="2017-05" db="EMBL/GenBank/DDBJ databases">
        <title>Complete and WGS of Bordetella genogroups.</title>
        <authorList>
            <person name="Spilker T."/>
            <person name="Lipuma J."/>
        </authorList>
    </citation>
    <scope>NUCLEOTIDE SEQUENCE [LARGE SCALE GENOMIC DNA]</scope>
    <source>
        <strain evidence="3">AU16122</strain>
    </source>
</reference>
<dbReference type="Proteomes" id="UP000216020">
    <property type="component" value="Unassembled WGS sequence"/>
</dbReference>
<sequence>MPSIDINCDMGESFGAWVMGQDTALMPHITAANIACGFHAGDPDVMLATVRCAIEHKVAIGAHPGLPDLQGFGRRAMAMTADEIYALVVYQVGAMQAVARSQGGKLHHVKTHGALYNMTARDPALADAVARAVADVDPSLPMYVANAPMAKATLERGLKPVYEIYADRTYQDDGTLTPRSQPHAMIEDVDQAIAQVKRMVKDGVVRALSGKEVPIKADTLCIHGDQPGAAVFARNIRAALEAEGIEVRTV</sequence>
<dbReference type="PANTHER" id="PTHR30292">
    <property type="entry name" value="UNCHARACTERIZED PROTEIN YBGL-RELATED"/>
    <property type="match status" value="1"/>
</dbReference>
<dbReference type="InterPro" id="IPR011330">
    <property type="entry name" value="Glyco_hydro/deAcase_b/a-brl"/>
</dbReference>
<comment type="caution">
    <text evidence="2">The sequence shown here is derived from an EMBL/GenBank/DDBJ whole genome shotgun (WGS) entry which is preliminary data.</text>
</comment>
<dbReference type="GO" id="GO:0017168">
    <property type="term" value="F:5-oxoprolinase (ATP-hydrolyzing) activity"/>
    <property type="evidence" value="ECO:0007669"/>
    <property type="project" value="UniProtKB-UniRule"/>
</dbReference>
<dbReference type="PANTHER" id="PTHR30292:SF0">
    <property type="entry name" value="5-OXOPROLINASE SUBUNIT A"/>
    <property type="match status" value="1"/>
</dbReference>
<comment type="subunit">
    <text evidence="1">Forms a complex composed of PxpA, PxpB and PxpC.</text>
</comment>
<comment type="catalytic activity">
    <reaction evidence="1">
        <text>5-oxo-L-proline + ATP + 2 H2O = L-glutamate + ADP + phosphate + H(+)</text>
        <dbReference type="Rhea" id="RHEA:10348"/>
        <dbReference type="ChEBI" id="CHEBI:15377"/>
        <dbReference type="ChEBI" id="CHEBI:15378"/>
        <dbReference type="ChEBI" id="CHEBI:29985"/>
        <dbReference type="ChEBI" id="CHEBI:30616"/>
        <dbReference type="ChEBI" id="CHEBI:43474"/>
        <dbReference type="ChEBI" id="CHEBI:58402"/>
        <dbReference type="ChEBI" id="CHEBI:456216"/>
        <dbReference type="EC" id="3.5.2.9"/>
    </reaction>
</comment>
<dbReference type="NCBIfam" id="NF003816">
    <property type="entry name" value="PRK05406.1-5"/>
    <property type="match status" value="1"/>
</dbReference>
<dbReference type="RefSeq" id="WP_094853832.1">
    <property type="nucleotide sequence ID" value="NZ_NEVM01000002.1"/>
</dbReference>
<name>A0A261SBR3_9BORD</name>
<dbReference type="NCBIfam" id="NF003814">
    <property type="entry name" value="PRK05406.1-3"/>
    <property type="match status" value="1"/>
</dbReference>
<keyword evidence="1" id="KW-0378">Hydrolase</keyword>
<dbReference type="HAMAP" id="MF_00691">
    <property type="entry name" value="PxpA"/>
    <property type="match status" value="1"/>
</dbReference>
<dbReference type="AlphaFoldDB" id="A0A261SBR3"/>
<evidence type="ECO:0000256" key="1">
    <source>
        <dbReference type="HAMAP-Rule" id="MF_00691"/>
    </source>
</evidence>
<dbReference type="GO" id="GO:0005975">
    <property type="term" value="P:carbohydrate metabolic process"/>
    <property type="evidence" value="ECO:0007669"/>
    <property type="project" value="InterPro"/>
</dbReference>
<evidence type="ECO:0000313" key="3">
    <source>
        <dbReference type="Proteomes" id="UP000216020"/>
    </source>
</evidence>
<dbReference type="EC" id="3.5.2.9" evidence="1"/>
<organism evidence="2 3">
    <name type="scientific">Bordetella genomosp. 10</name>
    <dbReference type="NCBI Taxonomy" id="1416804"/>
    <lineage>
        <taxon>Bacteria</taxon>
        <taxon>Pseudomonadati</taxon>
        <taxon>Pseudomonadota</taxon>
        <taxon>Betaproteobacteria</taxon>
        <taxon>Burkholderiales</taxon>
        <taxon>Alcaligenaceae</taxon>
        <taxon>Bordetella</taxon>
    </lineage>
</organism>
<evidence type="ECO:0000313" key="2">
    <source>
        <dbReference type="EMBL" id="OZI34839.1"/>
    </source>
</evidence>
<comment type="function">
    <text evidence="1">Catalyzes the cleavage of 5-oxoproline to form L-glutamate coupled to the hydrolysis of ATP to ADP and inorganic phosphate.</text>
</comment>
<accession>A0A261SBR3</accession>
<proteinExistence type="inferred from homology"/>
<dbReference type="OrthoDB" id="9773478at2"/>
<dbReference type="CDD" id="cd10787">
    <property type="entry name" value="LamB_YcsF_like"/>
    <property type="match status" value="1"/>
</dbReference>
<dbReference type="InterPro" id="IPR005501">
    <property type="entry name" value="LamB/YcsF/PxpA-like"/>
</dbReference>
<keyword evidence="3" id="KW-1185">Reference proteome</keyword>
<gene>
    <name evidence="1" type="primary">pxpA</name>
    <name evidence="2" type="ORF">CAL29_15345</name>
</gene>
<keyword evidence="1" id="KW-0547">Nucleotide-binding</keyword>